<evidence type="ECO:0000313" key="3">
    <source>
        <dbReference type="Ensembl" id="ENSSHAP00000008093.2"/>
    </source>
</evidence>
<gene>
    <name evidence="3" type="primary">TESPA1</name>
</gene>
<reference evidence="3" key="3">
    <citation type="submission" date="2025-09" db="UniProtKB">
        <authorList>
            <consortium name="Ensembl"/>
        </authorList>
    </citation>
    <scope>IDENTIFICATION</scope>
</reference>
<feature type="region of interest" description="Disordered" evidence="1">
    <location>
        <begin position="449"/>
        <end position="468"/>
    </location>
</feature>
<reference evidence="3 4" key="1">
    <citation type="journal article" date="2011" name="Proc. Natl. Acad. Sci. U.S.A.">
        <title>Genetic diversity and population structure of the endangered marsupial Sarcophilus harrisii (Tasmanian devil).</title>
        <authorList>
            <person name="Miller W."/>
            <person name="Hayes V.M."/>
            <person name="Ratan A."/>
            <person name="Petersen D.C."/>
            <person name="Wittekindt N.E."/>
            <person name="Miller J."/>
            <person name="Walenz B."/>
            <person name="Knight J."/>
            <person name="Qi J."/>
            <person name="Zhao F."/>
            <person name="Wang Q."/>
            <person name="Bedoya-Reina O.C."/>
            <person name="Katiyar N."/>
            <person name="Tomsho L.P."/>
            <person name="Kasson L.M."/>
            <person name="Hardie R.A."/>
            <person name="Woodbridge P."/>
            <person name="Tindall E.A."/>
            <person name="Bertelsen M.F."/>
            <person name="Dixon D."/>
            <person name="Pyecroft S."/>
            <person name="Helgen K.M."/>
            <person name="Lesk A.M."/>
            <person name="Pringle T.H."/>
            <person name="Patterson N."/>
            <person name="Zhang Y."/>
            <person name="Kreiss A."/>
            <person name="Woods G.M."/>
            <person name="Jones M.E."/>
            <person name="Schuster S.C."/>
        </authorList>
    </citation>
    <scope>NUCLEOTIDE SEQUENCE [LARGE SCALE GENOMIC DNA]</scope>
</reference>
<dbReference type="Pfam" id="PF14722">
    <property type="entry name" value="KRAP_IP3R_bind"/>
    <property type="match status" value="1"/>
</dbReference>
<accession>G3VY38</accession>
<dbReference type="Proteomes" id="UP000007648">
    <property type="component" value="Unassembled WGS sequence"/>
</dbReference>
<dbReference type="HOGENOM" id="CLU_040123_0_0_1"/>
<dbReference type="PANTHER" id="PTHR17469:SF1">
    <property type="entry name" value="PROTEIN TESPA1"/>
    <property type="match status" value="1"/>
</dbReference>
<dbReference type="InterPro" id="IPR043444">
    <property type="entry name" value="TESPA1-like"/>
</dbReference>
<reference evidence="3" key="2">
    <citation type="submission" date="2025-08" db="UniProtKB">
        <authorList>
            <consortium name="Ensembl"/>
        </authorList>
    </citation>
    <scope>IDENTIFICATION</scope>
</reference>
<keyword evidence="4" id="KW-1185">Reference proteome</keyword>
<dbReference type="eggNOG" id="ENOG502QWSR">
    <property type="taxonomic scope" value="Eukaryota"/>
</dbReference>
<feature type="region of interest" description="Disordered" evidence="1">
    <location>
        <begin position="399"/>
        <end position="418"/>
    </location>
</feature>
<evidence type="ECO:0000259" key="2">
    <source>
        <dbReference type="SMART" id="SM01257"/>
    </source>
</evidence>
<organism evidence="3 4">
    <name type="scientific">Sarcophilus harrisii</name>
    <name type="common">Tasmanian devil</name>
    <name type="synonym">Sarcophilus laniarius</name>
    <dbReference type="NCBI Taxonomy" id="9305"/>
    <lineage>
        <taxon>Eukaryota</taxon>
        <taxon>Metazoa</taxon>
        <taxon>Chordata</taxon>
        <taxon>Craniata</taxon>
        <taxon>Vertebrata</taxon>
        <taxon>Euteleostomi</taxon>
        <taxon>Mammalia</taxon>
        <taxon>Metatheria</taxon>
        <taxon>Dasyuromorphia</taxon>
        <taxon>Dasyuridae</taxon>
        <taxon>Sarcophilus</taxon>
    </lineage>
</organism>
<dbReference type="GO" id="GO:0005102">
    <property type="term" value="F:signaling receptor binding"/>
    <property type="evidence" value="ECO:0007669"/>
    <property type="project" value="InterPro"/>
</dbReference>
<proteinExistence type="predicted"/>
<dbReference type="STRING" id="9305.ENSSHAP00000008093"/>
<dbReference type="PANTHER" id="PTHR17469">
    <property type="entry name" value="SPERM SPECIFIC ANTIGEN 2-RELATED"/>
    <property type="match status" value="1"/>
</dbReference>
<dbReference type="GeneTree" id="ENSGT00940000160763"/>
<sequence>MASSNMTSGTNKTSSSISEILDKVQEDAEDVLFSLGFAQDNHRAASRIPARFFTTPSQAKGIDFQVFLKAQVQRIEMEDPCLMLASRFKQVQTLATTADAFFCLYSYVSKTPVQKFMPSQLFWPSTADAPLIRVHPPEPEARSPVERLRKAVSKMCLYTTPRDGPSPPSASTKRNSLDQVVWEVMDRMREDRLSLHVGTGGKTALYPCSRVETQWGIPSPLQTGGLIPKPSYCRDIRKEDTVDNEDLEEQRNTKWGNTYITNQPPAVFTPHIWEASTEQSIHCTDSEMAKPETRGGLEWSTEAKEQMIWARERQLWDQQIKKETHLSKEQDANSSLKLCRSHRYSGSIKGQARRRLFHRNYEGIKGRSVSSLEQAAPEEELGKSSTALLHTIPQRFTEQQRDSLDLEEVHSNSDEEERNWATEPKCLCPLSQPISGWKHRSFLLHTNSTHSDSSGFVEEQPPPLDHLSNEKVLQGI</sequence>
<name>G3VY38_SARHA</name>
<dbReference type="AlphaFoldDB" id="G3VY38"/>
<evidence type="ECO:0000313" key="4">
    <source>
        <dbReference type="Proteomes" id="UP000007648"/>
    </source>
</evidence>
<feature type="compositionally biased region" description="Basic and acidic residues" evidence="1">
    <location>
        <begin position="399"/>
        <end position="413"/>
    </location>
</feature>
<dbReference type="InParanoid" id="G3VY38"/>
<feature type="domain" description="ITPR-interacting" evidence="2">
    <location>
        <begin position="1"/>
        <end position="156"/>
    </location>
</feature>
<protein>
    <recommendedName>
        <fullName evidence="2">ITPR-interacting domain-containing protein</fullName>
    </recommendedName>
</protein>
<evidence type="ECO:0000256" key="1">
    <source>
        <dbReference type="SAM" id="MobiDB-lite"/>
    </source>
</evidence>
<dbReference type="InterPro" id="IPR029325">
    <property type="entry name" value="ITPR-bd"/>
</dbReference>
<dbReference type="SMART" id="SM01257">
    <property type="entry name" value="KRAP_IP3R_bind"/>
    <property type="match status" value="1"/>
</dbReference>
<dbReference type="FunCoup" id="G3VY38">
    <property type="interactions" value="309"/>
</dbReference>
<dbReference type="Ensembl" id="ENSSHAT00000008159.2">
    <property type="protein sequence ID" value="ENSSHAP00000008093.2"/>
    <property type="gene ID" value="ENSSHAG00000007020.2"/>
</dbReference>